<keyword evidence="9" id="KW-1185">Reference proteome</keyword>
<accession>C8XBD4</accession>
<feature type="transmembrane region" description="Helical" evidence="5">
    <location>
        <begin position="209"/>
        <end position="233"/>
    </location>
</feature>
<feature type="transmembrane region" description="Helical" evidence="5">
    <location>
        <begin position="525"/>
        <end position="550"/>
    </location>
</feature>
<keyword evidence="5" id="KW-0874">Quinone</keyword>
<sequence length="566" mass="58418">MTVLQTAAVQTAAAFAQAPTDPITAPTISFSLTAPVLIALGGAILGILFEALLPRRVRYPVQVVLALLTVAAALVWTLLGANRGDVGVTFGGALAVDTATYVMWGVLLVLALPSLLLMADKVSEPGGSFVAQAAARIGSHRDRLATRVSAPMQTEVFPLALFAVAGMMIFPAATDMVTLFVALEVLSLPLYLLCGLARRRRLISQESAVKYFLLGAFTSAIFAYGLAMLYGYCGSTQFAAVAAQARAGDSSDVLLLGGLALVIVGLLFKASVGPFHLWTPDVYQGAPTPVTAFMAACTKVAAFAAMLRVCLVALEPMTWTWQPVLAIIAGASMVIGSVIGITQTDMKRMLAYSSVAHAGFILLGVISMSEAGASATMFYLLTYGMATIGAFAILTVVRKGDGEASHVGDWAGMAKRSPVLAASMSLFLLSFAGIPLTAGFIGKLSVFTAAMQAGLGPWVVLAMIATAITAFFYLRIVVVMYFADPVTTSPTPAPVAVAAGGGQPSAAVGERRFLAAGAGAPDAPFVVVPGLLTVIVIAVAVIVTLGLGLFPGPVLDLLTIPVPLLS</sequence>
<feature type="transmembrane region" description="Helical" evidence="5">
    <location>
        <begin position="32"/>
        <end position="52"/>
    </location>
</feature>
<dbReference type="InterPro" id="IPR010096">
    <property type="entry name" value="NADH-Q_OxRdtase_suN/2"/>
</dbReference>
<evidence type="ECO:0000313" key="8">
    <source>
        <dbReference type="EMBL" id="ACV77396.1"/>
    </source>
</evidence>
<dbReference type="HOGENOM" id="CLU_007100_1_1_11"/>
<dbReference type="KEGG" id="nml:Namu_0987"/>
<gene>
    <name evidence="5" type="primary">nuoN</name>
    <name evidence="8" type="ordered locus">Namu_0987</name>
</gene>
<evidence type="ECO:0000256" key="4">
    <source>
        <dbReference type="ARBA" id="ARBA00023136"/>
    </source>
</evidence>
<dbReference type="Pfam" id="PF00361">
    <property type="entry name" value="Proton_antipo_M"/>
    <property type="match status" value="1"/>
</dbReference>
<dbReference type="OrthoDB" id="9811718at2"/>
<feature type="transmembrane region" description="Helical" evidence="5">
    <location>
        <begin position="99"/>
        <end position="119"/>
    </location>
</feature>
<feature type="transmembrane region" description="Helical" evidence="5">
    <location>
        <begin position="156"/>
        <end position="173"/>
    </location>
</feature>
<dbReference type="InterPro" id="IPR001750">
    <property type="entry name" value="ND/Mrp_TM"/>
</dbReference>
<dbReference type="NCBIfam" id="TIGR01770">
    <property type="entry name" value="NDH_I_N"/>
    <property type="match status" value="1"/>
</dbReference>
<reference evidence="9" key="1">
    <citation type="submission" date="2009-09" db="EMBL/GenBank/DDBJ databases">
        <title>The complete genome of Nakamurella multipartita DSM 44233.</title>
        <authorList>
            <consortium name="US DOE Joint Genome Institute (JGI-PGF)"/>
            <person name="Lucas S."/>
            <person name="Copeland A."/>
            <person name="Lapidus A."/>
            <person name="Glavina del Rio T."/>
            <person name="Dalin E."/>
            <person name="Tice H."/>
            <person name="Bruce D."/>
            <person name="Goodwin L."/>
            <person name="Pitluck S."/>
            <person name="Kyrpides N."/>
            <person name="Mavromatis K."/>
            <person name="Ivanova N."/>
            <person name="Ovchinnikova G."/>
            <person name="Sims D."/>
            <person name="Meincke L."/>
            <person name="Brettin T."/>
            <person name="Detter J.C."/>
            <person name="Han C."/>
            <person name="Larimer F."/>
            <person name="Land M."/>
            <person name="Hauser L."/>
            <person name="Markowitz V."/>
            <person name="Cheng J.-F."/>
            <person name="Hugenholtz P."/>
            <person name="Woyke T."/>
            <person name="Wu D."/>
            <person name="Klenk H.-P."/>
            <person name="Eisen J.A."/>
        </authorList>
    </citation>
    <scope>NUCLEOTIDE SEQUENCE [LARGE SCALE GENOMIC DNA]</scope>
    <source>
        <strain evidence="9">ATCC 700099 / DSM 44233 / CIP 104796 / JCM 9543 / NBRC 105858 / Y-104</strain>
    </source>
</reference>
<keyword evidence="3 5" id="KW-1133">Transmembrane helix</keyword>
<keyword evidence="4 5" id="KW-0472">Membrane</keyword>
<feature type="transmembrane region" description="Helical" evidence="5">
    <location>
        <begin position="290"/>
        <end position="314"/>
    </location>
</feature>
<comment type="catalytic activity">
    <reaction evidence="5">
        <text>a quinone + NADH + 5 H(+)(in) = a quinol + NAD(+) + 4 H(+)(out)</text>
        <dbReference type="Rhea" id="RHEA:57888"/>
        <dbReference type="ChEBI" id="CHEBI:15378"/>
        <dbReference type="ChEBI" id="CHEBI:24646"/>
        <dbReference type="ChEBI" id="CHEBI:57540"/>
        <dbReference type="ChEBI" id="CHEBI:57945"/>
        <dbReference type="ChEBI" id="CHEBI:132124"/>
    </reaction>
</comment>
<dbReference type="GO" id="GO:0042773">
    <property type="term" value="P:ATP synthesis coupled electron transport"/>
    <property type="evidence" value="ECO:0007669"/>
    <property type="project" value="InterPro"/>
</dbReference>
<dbReference type="RefSeq" id="WP_015746310.1">
    <property type="nucleotide sequence ID" value="NC_013235.1"/>
</dbReference>
<dbReference type="InParanoid" id="C8XBD4"/>
<dbReference type="eggNOG" id="COG1007">
    <property type="taxonomic scope" value="Bacteria"/>
</dbReference>
<reference evidence="8 9" key="2">
    <citation type="journal article" date="2010" name="Stand. Genomic Sci.">
        <title>Complete genome sequence of Nakamurella multipartita type strain (Y-104).</title>
        <authorList>
            <person name="Tice H."/>
            <person name="Mayilraj S."/>
            <person name="Sims D."/>
            <person name="Lapidus A."/>
            <person name="Nolan M."/>
            <person name="Lucas S."/>
            <person name="Glavina Del Rio T."/>
            <person name="Copeland A."/>
            <person name="Cheng J.F."/>
            <person name="Meincke L."/>
            <person name="Bruce D."/>
            <person name="Goodwin L."/>
            <person name="Pitluck S."/>
            <person name="Ivanova N."/>
            <person name="Mavromatis K."/>
            <person name="Ovchinnikova G."/>
            <person name="Pati A."/>
            <person name="Chen A."/>
            <person name="Palaniappan K."/>
            <person name="Land M."/>
            <person name="Hauser L."/>
            <person name="Chang Y.J."/>
            <person name="Jeffries C.D."/>
            <person name="Detter J.C."/>
            <person name="Brettin T."/>
            <person name="Rohde M."/>
            <person name="Goker M."/>
            <person name="Bristow J."/>
            <person name="Eisen J.A."/>
            <person name="Markowitz V."/>
            <person name="Hugenholtz P."/>
            <person name="Kyrpides N.C."/>
            <person name="Klenk H.P."/>
            <person name="Chen F."/>
        </authorList>
    </citation>
    <scope>NUCLEOTIDE SEQUENCE [LARGE SCALE GENOMIC DNA]</scope>
    <source>
        <strain evidence="9">ATCC 700099 / DSM 44233 / CIP 104796 / JCM 9543 / NBRC 105858 / Y-104</strain>
    </source>
</reference>
<dbReference type="EC" id="7.1.1.-" evidence="5"/>
<evidence type="ECO:0000256" key="6">
    <source>
        <dbReference type="RuleBase" id="RU000320"/>
    </source>
</evidence>
<evidence type="ECO:0000256" key="5">
    <source>
        <dbReference type="HAMAP-Rule" id="MF_00445"/>
    </source>
</evidence>
<keyword evidence="5" id="KW-0520">NAD</keyword>
<evidence type="ECO:0000256" key="2">
    <source>
        <dbReference type="ARBA" id="ARBA00022692"/>
    </source>
</evidence>
<dbReference type="GO" id="GO:0048038">
    <property type="term" value="F:quinone binding"/>
    <property type="evidence" value="ECO:0007669"/>
    <property type="project" value="UniProtKB-KW"/>
</dbReference>
<keyword evidence="5" id="KW-1003">Cell membrane</keyword>
<evidence type="ECO:0000256" key="3">
    <source>
        <dbReference type="ARBA" id="ARBA00022989"/>
    </source>
</evidence>
<dbReference type="STRING" id="479431.Namu_0987"/>
<feature type="transmembrane region" description="Helical" evidence="5">
    <location>
        <begin position="179"/>
        <end position="197"/>
    </location>
</feature>
<feature type="transmembrane region" description="Helical" evidence="5">
    <location>
        <begin position="59"/>
        <end position="79"/>
    </location>
</feature>
<feature type="transmembrane region" description="Helical" evidence="5">
    <location>
        <begin position="349"/>
        <end position="366"/>
    </location>
</feature>
<comment type="subunit">
    <text evidence="5">NDH-1 is composed of 14 different subunits. Subunits NuoA, H, J, K, L, M, N constitute the membrane sector of the complex.</text>
</comment>
<evidence type="ECO:0000256" key="1">
    <source>
        <dbReference type="ARBA" id="ARBA00004127"/>
    </source>
</evidence>
<dbReference type="NCBIfam" id="NF004441">
    <property type="entry name" value="PRK05777.1-4"/>
    <property type="match status" value="1"/>
</dbReference>
<dbReference type="HAMAP" id="MF_00445">
    <property type="entry name" value="NDH1_NuoN_1"/>
    <property type="match status" value="1"/>
</dbReference>
<feature type="domain" description="NADH:quinone oxidoreductase/Mrp antiporter transmembrane" evidence="7">
    <location>
        <begin position="173"/>
        <end position="469"/>
    </location>
</feature>
<evidence type="ECO:0000313" key="9">
    <source>
        <dbReference type="Proteomes" id="UP000002218"/>
    </source>
</evidence>
<feature type="transmembrane region" description="Helical" evidence="5">
    <location>
        <begin position="253"/>
        <end position="278"/>
    </location>
</feature>
<dbReference type="GO" id="GO:0005886">
    <property type="term" value="C:plasma membrane"/>
    <property type="evidence" value="ECO:0007669"/>
    <property type="project" value="UniProtKB-SubCell"/>
</dbReference>
<dbReference type="Proteomes" id="UP000002218">
    <property type="component" value="Chromosome"/>
</dbReference>
<dbReference type="GO" id="GO:0012505">
    <property type="term" value="C:endomembrane system"/>
    <property type="evidence" value="ECO:0007669"/>
    <property type="project" value="UniProtKB-SubCell"/>
</dbReference>
<keyword evidence="5" id="KW-1278">Translocase</keyword>
<organism evidence="8 9">
    <name type="scientific">Nakamurella multipartita (strain ATCC 700099 / DSM 44233 / CIP 104796 / JCM 9543 / NBRC 105858 / Y-104)</name>
    <name type="common">Microsphaera multipartita</name>
    <dbReference type="NCBI Taxonomy" id="479431"/>
    <lineage>
        <taxon>Bacteria</taxon>
        <taxon>Bacillati</taxon>
        <taxon>Actinomycetota</taxon>
        <taxon>Actinomycetes</taxon>
        <taxon>Nakamurellales</taxon>
        <taxon>Nakamurellaceae</taxon>
        <taxon>Nakamurella</taxon>
    </lineage>
</organism>
<dbReference type="GO" id="GO:0050136">
    <property type="term" value="F:NADH dehydrogenase (quinone) (non-electrogenic) activity"/>
    <property type="evidence" value="ECO:0007669"/>
    <property type="project" value="UniProtKB-UniRule"/>
</dbReference>
<comment type="similarity">
    <text evidence="5">Belongs to the complex I subunit 2 family.</text>
</comment>
<name>C8XBD4_NAKMY</name>
<proteinExistence type="inferred from homology"/>
<protein>
    <recommendedName>
        <fullName evidence="5">NADH-quinone oxidoreductase subunit N</fullName>
        <ecNumber evidence="5">7.1.1.-</ecNumber>
    </recommendedName>
    <alternativeName>
        <fullName evidence="5">NADH dehydrogenase I subunit N</fullName>
    </alternativeName>
    <alternativeName>
        <fullName evidence="5">NDH-1 subunit N</fullName>
    </alternativeName>
</protein>
<feature type="transmembrane region" description="Helical" evidence="5">
    <location>
        <begin position="458"/>
        <end position="483"/>
    </location>
</feature>
<evidence type="ECO:0000259" key="7">
    <source>
        <dbReference type="Pfam" id="PF00361"/>
    </source>
</evidence>
<keyword evidence="5" id="KW-0813">Transport</keyword>
<keyword evidence="2 5" id="KW-0812">Transmembrane</keyword>
<dbReference type="FunCoup" id="C8XBD4">
    <property type="interactions" value="93"/>
</dbReference>
<dbReference type="EMBL" id="CP001737">
    <property type="protein sequence ID" value="ACV77396.1"/>
    <property type="molecule type" value="Genomic_DNA"/>
</dbReference>
<dbReference type="AlphaFoldDB" id="C8XBD4"/>
<comment type="subcellular location">
    <subcellularLocation>
        <location evidence="5">Cell membrane</location>
        <topology evidence="5">Multi-pass membrane protein</topology>
    </subcellularLocation>
    <subcellularLocation>
        <location evidence="1">Endomembrane system</location>
        <topology evidence="1">Multi-pass membrane protein</topology>
    </subcellularLocation>
    <subcellularLocation>
        <location evidence="6">Membrane</location>
        <topology evidence="6">Multi-pass membrane protein</topology>
    </subcellularLocation>
</comment>
<feature type="transmembrane region" description="Helical" evidence="5">
    <location>
        <begin position="320"/>
        <end position="342"/>
    </location>
</feature>
<feature type="transmembrane region" description="Helical" evidence="5">
    <location>
        <begin position="378"/>
        <end position="397"/>
    </location>
</feature>
<feature type="transmembrane region" description="Helical" evidence="5">
    <location>
        <begin position="418"/>
        <end position="438"/>
    </location>
</feature>
<comment type="function">
    <text evidence="5">NDH-1 shuttles electrons from NADH, via FMN and iron-sulfur (Fe-S) centers, to quinones in the respiratory chain. The immediate electron acceptor for the enzyme in this species is believed to be a menaquinone. Couples the redox reaction to proton translocation (for every two electrons transferred, four hydrogen ions are translocated across the cytoplasmic membrane), and thus conserves the redox energy in a proton gradient.</text>
</comment>
<dbReference type="GO" id="GO:0008137">
    <property type="term" value="F:NADH dehydrogenase (ubiquinone) activity"/>
    <property type="evidence" value="ECO:0007669"/>
    <property type="project" value="InterPro"/>
</dbReference>
<dbReference type="PANTHER" id="PTHR22773">
    <property type="entry name" value="NADH DEHYDROGENASE"/>
    <property type="match status" value="1"/>
</dbReference>